<gene>
    <name evidence="3" type="primary">LOC106814015</name>
</gene>
<feature type="region of interest" description="Disordered" evidence="1">
    <location>
        <begin position="69"/>
        <end position="113"/>
    </location>
</feature>
<dbReference type="RefSeq" id="XP_014673757.1">
    <property type="nucleotide sequence ID" value="XM_014818271.1"/>
</dbReference>
<feature type="compositionally biased region" description="Polar residues" evidence="1">
    <location>
        <begin position="96"/>
        <end position="107"/>
    </location>
</feature>
<evidence type="ECO:0000256" key="1">
    <source>
        <dbReference type="SAM" id="MobiDB-lite"/>
    </source>
</evidence>
<organism evidence="2 3">
    <name type="scientific">Priapulus caudatus</name>
    <name type="common">Priapulid worm</name>
    <dbReference type="NCBI Taxonomy" id="37621"/>
    <lineage>
        <taxon>Eukaryota</taxon>
        <taxon>Metazoa</taxon>
        <taxon>Ecdysozoa</taxon>
        <taxon>Scalidophora</taxon>
        <taxon>Priapulida</taxon>
        <taxon>Priapulimorpha</taxon>
        <taxon>Priapulimorphida</taxon>
        <taxon>Priapulidae</taxon>
        <taxon>Priapulus</taxon>
    </lineage>
</organism>
<sequence length="113" mass="12542">MFFFLQRTLEKRSRGEPHHPALKIAAVPTIFAYKSNARQCSARRSRRRKHLASTDSDKILDDLNTACSFAQQSPDNSDDDNASDSSGMTSCVAVENQPSVKDVSVQTDPPMLQ</sequence>
<keyword evidence="2" id="KW-1185">Reference proteome</keyword>
<evidence type="ECO:0000313" key="2">
    <source>
        <dbReference type="Proteomes" id="UP000695022"/>
    </source>
</evidence>
<dbReference type="Proteomes" id="UP000695022">
    <property type="component" value="Unplaced"/>
</dbReference>
<dbReference type="GeneID" id="106814015"/>
<name>A0ABM1ENI6_PRICU</name>
<proteinExistence type="predicted"/>
<reference evidence="3" key="1">
    <citation type="submission" date="2025-08" db="UniProtKB">
        <authorList>
            <consortium name="RefSeq"/>
        </authorList>
    </citation>
    <scope>IDENTIFICATION</scope>
</reference>
<accession>A0ABM1ENI6</accession>
<evidence type="ECO:0000313" key="3">
    <source>
        <dbReference type="RefSeq" id="XP_014673757.1"/>
    </source>
</evidence>
<protein>
    <submittedName>
        <fullName evidence="3">Uncharacterized protein LOC106814015</fullName>
    </submittedName>
</protein>